<keyword evidence="3" id="KW-0732">Signal</keyword>
<dbReference type="PROSITE" id="PS51257">
    <property type="entry name" value="PROKAR_LIPOPROTEIN"/>
    <property type="match status" value="1"/>
</dbReference>
<evidence type="ECO:0000313" key="5">
    <source>
        <dbReference type="EMBL" id="CAG9931998.1"/>
    </source>
</evidence>
<feature type="domain" description="RCC1-like" evidence="4">
    <location>
        <begin position="29"/>
        <end position="269"/>
    </location>
</feature>
<evidence type="ECO:0000259" key="4">
    <source>
        <dbReference type="Pfam" id="PF25390"/>
    </source>
</evidence>
<keyword evidence="2" id="KW-0677">Repeat</keyword>
<dbReference type="PANTHER" id="PTHR45982:SF1">
    <property type="entry name" value="REGULATOR OF CHROMOSOME CONDENSATION"/>
    <property type="match status" value="1"/>
</dbReference>
<dbReference type="PRINTS" id="PR00633">
    <property type="entry name" value="RCCNDNSATION"/>
</dbReference>
<dbReference type="InterPro" id="IPR058923">
    <property type="entry name" value="RCC1-like_dom"/>
</dbReference>
<sequence>MSHLLKRFFYTLPLVFIGCLGSMPGHAAESSAVAIAAGWRHTCALTTAGGVKCWGDNSAGQLGDNTTTNRLTPVNVSGLGSGVAAIAARYDHTCVITTAGGVKCWGVNTYGQLGDNTTMNRLTPVDVSGLGNGVAAIAASYDHTCALTTVGGVKCWGKNDLGQLGDDSYMNRLTPVDVSGLASGVAAIAAGGLHTCALTTAGGVKCWGSNVFGEIIDNYGELDYGTPEEVRGLSTGVMAIAAGSGFTCALTRAGEIKCLGVAIGGEMGNVCNAVHMLSNCLTPVDVTGFASSVSAIYAGYWHVCALTTAGGVKCWGNNEYGQLGNSVHGQGSSSIPLDVLGLASGVSAIAAGGGAHTCALTTAGGVKCWGLNTSGQLGDGSATKRSTPVDVIGLGGGVTPGPVVPASPLTGLWWNQNESGWGMSLTQRDSMAFLAWYTYDSIGKPTWFVISSCPLVGSGCTGDLYSVVGGTPLGVPWNGSGKVVTKVGTGSVAFSDNNTGTLNYSVNGVNGTKQITRQMFATGSVQPSVNYSALWWNQNESGWGVAITQQYGMIFATMYTYDASGNPVWYVASSCPLSGNNCAGDLYQVTGGSAPTVTWNDATKVVTKVGTVNFAFQNSSAGTLTYTINGVSGSKLISRQLF</sequence>
<keyword evidence="1" id="KW-0344">Guanine-nucleotide releasing factor</keyword>
<organism evidence="5 6">
    <name type="scientific">Candidatus Nitrotoga arctica</name>
    <dbReference type="NCBI Taxonomy" id="453162"/>
    <lineage>
        <taxon>Bacteria</taxon>
        <taxon>Pseudomonadati</taxon>
        <taxon>Pseudomonadota</taxon>
        <taxon>Betaproteobacteria</taxon>
        <taxon>Nitrosomonadales</taxon>
        <taxon>Gallionellaceae</taxon>
        <taxon>Candidatus Nitrotoga</taxon>
    </lineage>
</organism>
<feature type="signal peptide" evidence="3">
    <location>
        <begin position="1"/>
        <end position="27"/>
    </location>
</feature>
<dbReference type="InterPro" id="IPR000408">
    <property type="entry name" value="Reg_chr_condens"/>
</dbReference>
<evidence type="ECO:0000256" key="2">
    <source>
        <dbReference type="ARBA" id="ARBA00022737"/>
    </source>
</evidence>
<name>A0ABM8YWV7_9PROT</name>
<dbReference type="InterPro" id="IPR051553">
    <property type="entry name" value="Ran_GTPase-activating"/>
</dbReference>
<gene>
    <name evidence="5" type="ORF">NTG6680_0745</name>
</gene>
<evidence type="ECO:0000256" key="1">
    <source>
        <dbReference type="ARBA" id="ARBA00022658"/>
    </source>
</evidence>
<reference evidence="5 6" key="1">
    <citation type="submission" date="2021-10" db="EMBL/GenBank/DDBJ databases">
        <authorList>
            <person name="Koch H."/>
        </authorList>
    </citation>
    <scope>NUCLEOTIDE SEQUENCE [LARGE SCALE GENOMIC DNA]</scope>
    <source>
        <strain evidence="5">6680</strain>
    </source>
</reference>
<dbReference type="Gene3D" id="2.130.10.30">
    <property type="entry name" value="Regulator of chromosome condensation 1/beta-lactamase-inhibitor protein II"/>
    <property type="match status" value="2"/>
</dbReference>
<proteinExistence type="predicted"/>
<feature type="chain" id="PRO_5046254297" description="RCC1-like domain-containing protein" evidence="3">
    <location>
        <begin position="28"/>
        <end position="642"/>
    </location>
</feature>
<dbReference type="PROSITE" id="PS50012">
    <property type="entry name" value="RCC1_3"/>
    <property type="match status" value="5"/>
</dbReference>
<dbReference type="Proteomes" id="UP000839052">
    <property type="component" value="Chromosome"/>
</dbReference>
<dbReference type="InterPro" id="IPR009091">
    <property type="entry name" value="RCC1/BLIP-II"/>
</dbReference>
<dbReference type="Pfam" id="PF25390">
    <property type="entry name" value="WD40_RLD"/>
    <property type="match status" value="1"/>
</dbReference>
<dbReference type="PANTHER" id="PTHR45982">
    <property type="entry name" value="REGULATOR OF CHROMOSOME CONDENSATION"/>
    <property type="match status" value="1"/>
</dbReference>
<protein>
    <recommendedName>
        <fullName evidence="4">RCC1-like domain-containing protein</fullName>
    </recommendedName>
</protein>
<accession>A0ABM8YWV7</accession>
<dbReference type="Pfam" id="PF13540">
    <property type="entry name" value="RCC1_2"/>
    <property type="match status" value="2"/>
</dbReference>
<dbReference type="EMBL" id="OU912926">
    <property type="protein sequence ID" value="CAG9931998.1"/>
    <property type="molecule type" value="Genomic_DNA"/>
</dbReference>
<evidence type="ECO:0000313" key="6">
    <source>
        <dbReference type="Proteomes" id="UP000839052"/>
    </source>
</evidence>
<evidence type="ECO:0000256" key="3">
    <source>
        <dbReference type="SAM" id="SignalP"/>
    </source>
</evidence>
<dbReference type="SUPFAM" id="SSF50985">
    <property type="entry name" value="RCC1/BLIP-II"/>
    <property type="match status" value="2"/>
</dbReference>
<keyword evidence="6" id="KW-1185">Reference proteome</keyword>